<proteinExistence type="predicted"/>
<dbReference type="Proteomes" id="UP000298340">
    <property type="component" value="Unassembled WGS sequence"/>
</dbReference>
<sequence>MTKKQPNQNYKKMKKTTTKIITLSFMVIIILFLGCKKEKGLLASNDSEYLPQDVKQSCTVSESEFNSWFASGSVTENGLVTPANSVTFPHNNNCDFYKWSEQMFLWVTSPASGAYDGKGTVLESSVFYNVSPPDSLNKRTLTQHKPNQVLRAVSNINQSGPNRLPVLIDKSGKMFEIEAEKSDEKVKDESNKLIQVDHIVTNASGLHSFFDTKGKVIKNPKPVIDSKIKPSEVVQQFKVGNKSIFLDSTGKEVQSEQGQAGSHGALMGENKSLVYYITMVNDVYAYFLTGVNENQLNGNQFPTTAAARDSILAYAKTKGWATPPDPDALAMELKTSWVEVKDLPNPETYVTIKAVIPTYDKSNPNAWVENGETTTTLALVGMHVVGSVAGHPEMIWATFEHEKNSPNDAYTYRDINDKIKQVKADTGKGWLFNANANDTTGAQNIQNMTVGHDSILIKDPSVNSPTARRIMAWGVASNTVPNGEDKTPADSNSEIISINNAIRSMLVGNDIRKNYLLIGATWTFGGAGPNGNVYPYGAVNDSIPAGDAIGTGQLSNSTMETYVQPSSTASTDSTAISCFSCHNQNNGVKPGDLSHVFDELIPLPANNNKKVKKKS</sequence>
<dbReference type="EMBL" id="QWDN01000005">
    <property type="protein sequence ID" value="TEB43320.1"/>
    <property type="molecule type" value="Genomic_DNA"/>
</dbReference>
<name>A0A4Y7UA84_9FLAO</name>
<gene>
    <name evidence="2" type="ORF">D0809_14190</name>
</gene>
<keyword evidence="1" id="KW-0472">Membrane</keyword>
<keyword evidence="1" id="KW-0812">Transmembrane</keyword>
<evidence type="ECO:0008006" key="4">
    <source>
        <dbReference type="Google" id="ProtNLM"/>
    </source>
</evidence>
<dbReference type="PROSITE" id="PS51257">
    <property type="entry name" value="PROKAR_LIPOPROTEIN"/>
    <property type="match status" value="1"/>
</dbReference>
<dbReference type="AlphaFoldDB" id="A0A4Y7UA84"/>
<protein>
    <recommendedName>
        <fullName evidence="4">Cytochrome c family protein</fullName>
    </recommendedName>
</protein>
<evidence type="ECO:0000313" key="2">
    <source>
        <dbReference type="EMBL" id="TEB43320.1"/>
    </source>
</evidence>
<comment type="caution">
    <text evidence="2">The sequence shown here is derived from an EMBL/GenBank/DDBJ whole genome shotgun (WGS) entry which is preliminary data.</text>
</comment>
<keyword evidence="1" id="KW-1133">Transmembrane helix</keyword>
<organism evidence="2 3">
    <name type="scientific">Flavobacterium circumlabens</name>
    <dbReference type="NCBI Taxonomy" id="2133765"/>
    <lineage>
        <taxon>Bacteria</taxon>
        <taxon>Pseudomonadati</taxon>
        <taxon>Bacteroidota</taxon>
        <taxon>Flavobacteriia</taxon>
        <taxon>Flavobacteriales</taxon>
        <taxon>Flavobacteriaceae</taxon>
        <taxon>Flavobacterium</taxon>
    </lineage>
</organism>
<feature type="transmembrane region" description="Helical" evidence="1">
    <location>
        <begin position="16"/>
        <end position="34"/>
    </location>
</feature>
<accession>A0A4Y7UA84</accession>
<evidence type="ECO:0000313" key="3">
    <source>
        <dbReference type="Proteomes" id="UP000298340"/>
    </source>
</evidence>
<reference evidence="2 3" key="1">
    <citation type="journal article" date="2018" name="Syst. Appl. Microbiol.">
        <title>Flavobacterium circumlabens sp. nov. and Flavobacterium cupreum sp. nov., two psychrotrophic species isolated from Antarctic environmental samples.</title>
        <authorList>
            <person name="Kralova S."/>
            <person name="Busse H.J."/>
            <person name="Svec P."/>
            <person name="Maslanova I."/>
            <person name="Stankova E."/>
            <person name="Bartak M."/>
            <person name="Sedlacek I."/>
        </authorList>
    </citation>
    <scope>NUCLEOTIDE SEQUENCE [LARGE SCALE GENOMIC DNA]</scope>
    <source>
        <strain evidence="2 3">CCM 8828</strain>
    </source>
</reference>
<evidence type="ECO:0000256" key="1">
    <source>
        <dbReference type="SAM" id="Phobius"/>
    </source>
</evidence>